<dbReference type="EMBL" id="BDDD01000156">
    <property type="protein sequence ID" value="GAV60552.1"/>
    <property type="molecule type" value="Genomic_DNA"/>
</dbReference>
<sequence>MLFEMRKQKYLEALDNSDRVKALDILMTGLKEFFSDDDHVFRGLTLLLSVNDFRQNELFSTYTDAKSARTNLMTKLKNLIAVNCLLREKVKFPSIPPSRSMHLLQQR</sequence>
<proteinExistence type="predicted"/>
<comment type="caution">
    <text evidence="2">The sequence shown here is derived from an EMBL/GenBank/DDBJ whole genome shotgun (WGS) entry which is preliminary data.</text>
</comment>
<keyword evidence="3" id="KW-1185">Reference proteome</keyword>
<dbReference type="Pfam" id="PF21889">
    <property type="entry name" value="TPR1-like_2nd"/>
    <property type="match status" value="1"/>
</dbReference>
<reference evidence="3" key="1">
    <citation type="submission" date="2016-04" db="EMBL/GenBank/DDBJ databases">
        <title>Cephalotus genome sequencing.</title>
        <authorList>
            <person name="Fukushima K."/>
            <person name="Hasebe M."/>
            <person name="Fang X."/>
        </authorList>
    </citation>
    <scope>NUCLEOTIDE SEQUENCE [LARGE SCALE GENOMIC DNA]</scope>
    <source>
        <strain evidence="3">cv. St1</strain>
    </source>
</reference>
<protein>
    <recommendedName>
        <fullName evidence="1">TPR1-like CTLH-containing domain-containing protein</fullName>
    </recommendedName>
</protein>
<dbReference type="GO" id="GO:0006355">
    <property type="term" value="P:regulation of DNA-templated transcription"/>
    <property type="evidence" value="ECO:0007669"/>
    <property type="project" value="InterPro"/>
</dbReference>
<gene>
    <name evidence="2" type="ORF">CFOL_v3_04082</name>
</gene>
<dbReference type="PANTHER" id="PTHR44083:SF43">
    <property type="entry name" value="TRANSDUCIN FAMILY PROTEIN_WD-40 REPEAT PROTEIN"/>
    <property type="match status" value="1"/>
</dbReference>
<dbReference type="OrthoDB" id="1602884at2759"/>
<name>A0A1Q3AYA1_CEPFO</name>
<organism evidence="2 3">
    <name type="scientific">Cephalotus follicularis</name>
    <name type="common">Albany pitcher plant</name>
    <dbReference type="NCBI Taxonomy" id="3775"/>
    <lineage>
        <taxon>Eukaryota</taxon>
        <taxon>Viridiplantae</taxon>
        <taxon>Streptophyta</taxon>
        <taxon>Embryophyta</taxon>
        <taxon>Tracheophyta</taxon>
        <taxon>Spermatophyta</taxon>
        <taxon>Magnoliopsida</taxon>
        <taxon>eudicotyledons</taxon>
        <taxon>Gunneridae</taxon>
        <taxon>Pentapetalae</taxon>
        <taxon>rosids</taxon>
        <taxon>fabids</taxon>
        <taxon>Oxalidales</taxon>
        <taxon>Cephalotaceae</taxon>
        <taxon>Cephalotus</taxon>
    </lineage>
</organism>
<evidence type="ECO:0000313" key="3">
    <source>
        <dbReference type="Proteomes" id="UP000187406"/>
    </source>
</evidence>
<dbReference type="InParanoid" id="A0A1Q3AYA1"/>
<dbReference type="InterPro" id="IPR054080">
    <property type="entry name" value="TPR1-like_2nd"/>
</dbReference>
<dbReference type="AlphaFoldDB" id="A0A1Q3AYA1"/>
<dbReference type="STRING" id="3775.A0A1Q3AYA1"/>
<evidence type="ECO:0000259" key="1">
    <source>
        <dbReference type="Pfam" id="PF21889"/>
    </source>
</evidence>
<accession>A0A1Q3AYA1</accession>
<dbReference type="InterPro" id="IPR027728">
    <property type="entry name" value="Topless_fam"/>
</dbReference>
<dbReference type="PANTHER" id="PTHR44083">
    <property type="entry name" value="TOPLESS-RELATED PROTEIN 1-RELATED"/>
    <property type="match status" value="1"/>
</dbReference>
<feature type="domain" description="TPR1-like CTLH-containing" evidence="1">
    <location>
        <begin position="1"/>
        <end position="89"/>
    </location>
</feature>
<evidence type="ECO:0000313" key="2">
    <source>
        <dbReference type="EMBL" id="GAV60552.1"/>
    </source>
</evidence>
<dbReference type="Proteomes" id="UP000187406">
    <property type="component" value="Unassembled WGS sequence"/>
</dbReference>